<reference evidence="1" key="1">
    <citation type="submission" date="2020-03" db="EMBL/GenBank/DDBJ databases">
        <title>The deep terrestrial virosphere.</title>
        <authorList>
            <person name="Holmfeldt K."/>
            <person name="Nilsson E."/>
            <person name="Simone D."/>
            <person name="Lopez-Fernandez M."/>
            <person name="Wu X."/>
            <person name="de Brujin I."/>
            <person name="Lundin D."/>
            <person name="Andersson A."/>
            <person name="Bertilsson S."/>
            <person name="Dopson M."/>
        </authorList>
    </citation>
    <scope>NUCLEOTIDE SEQUENCE</scope>
    <source>
        <strain evidence="1">MM415A00784</strain>
    </source>
</reference>
<accession>A0A6M3KEV3</accession>
<dbReference type="EMBL" id="MT142405">
    <property type="protein sequence ID" value="QJA80085.1"/>
    <property type="molecule type" value="Genomic_DNA"/>
</dbReference>
<dbReference type="AlphaFoldDB" id="A0A6M3KEV3"/>
<proteinExistence type="predicted"/>
<protein>
    <submittedName>
        <fullName evidence="1">Uncharacterized protein</fullName>
    </submittedName>
</protein>
<evidence type="ECO:0000313" key="1">
    <source>
        <dbReference type="EMBL" id="QJA80085.1"/>
    </source>
</evidence>
<organism evidence="1">
    <name type="scientific">viral metagenome</name>
    <dbReference type="NCBI Taxonomy" id="1070528"/>
    <lineage>
        <taxon>unclassified sequences</taxon>
        <taxon>metagenomes</taxon>
        <taxon>organismal metagenomes</taxon>
    </lineage>
</organism>
<gene>
    <name evidence="1" type="ORF">MM415A00784_0031</name>
</gene>
<sequence length="69" mass="8199">MNTEWFCKNCNKITNITKANENYRRCPKCGMNREPIITTPKELTPIELENLKKAWDEATYKEQHVEVKL</sequence>
<name>A0A6M3KEV3_9ZZZZ</name>